<evidence type="ECO:0000256" key="2">
    <source>
        <dbReference type="ARBA" id="ARBA00023125"/>
    </source>
</evidence>
<gene>
    <name evidence="5" type="primary">aseR</name>
    <name evidence="5" type="ORF">St703_03000</name>
</gene>
<dbReference type="SMART" id="SM00418">
    <property type="entry name" value="HTH_ARSR"/>
    <property type="match status" value="1"/>
</dbReference>
<dbReference type="Proteomes" id="UP000326951">
    <property type="component" value="Chromosome"/>
</dbReference>
<keyword evidence="2" id="KW-0238">DNA-binding</keyword>
<dbReference type="InterPro" id="IPR011991">
    <property type="entry name" value="ArsR-like_HTH"/>
</dbReference>
<dbReference type="InterPro" id="IPR051081">
    <property type="entry name" value="HTH_MetalResp_TranReg"/>
</dbReference>
<accession>A0A5K7WSY5</accession>
<evidence type="ECO:0000313" key="6">
    <source>
        <dbReference type="Proteomes" id="UP000326951"/>
    </source>
</evidence>
<dbReference type="PANTHER" id="PTHR33154:SF18">
    <property type="entry name" value="ARSENICAL RESISTANCE OPERON REPRESSOR"/>
    <property type="match status" value="1"/>
</dbReference>
<evidence type="ECO:0000256" key="3">
    <source>
        <dbReference type="ARBA" id="ARBA00023163"/>
    </source>
</evidence>
<dbReference type="Pfam" id="PF01022">
    <property type="entry name" value="HTH_5"/>
    <property type="match status" value="1"/>
</dbReference>
<dbReference type="GO" id="GO:0003700">
    <property type="term" value="F:DNA-binding transcription factor activity"/>
    <property type="evidence" value="ECO:0007669"/>
    <property type="project" value="InterPro"/>
</dbReference>
<dbReference type="GO" id="GO:0003677">
    <property type="term" value="F:DNA binding"/>
    <property type="evidence" value="ECO:0007669"/>
    <property type="project" value="UniProtKB-KW"/>
</dbReference>
<protein>
    <submittedName>
        <fullName evidence="5">HTH-type transcriptional repressor AseR</fullName>
    </submittedName>
</protein>
<organism evidence="5 6">
    <name type="scientific">Sporolactobacillus terrae</name>
    <dbReference type="NCBI Taxonomy" id="269673"/>
    <lineage>
        <taxon>Bacteria</taxon>
        <taxon>Bacillati</taxon>
        <taxon>Bacillota</taxon>
        <taxon>Bacilli</taxon>
        <taxon>Bacillales</taxon>
        <taxon>Sporolactobacillaceae</taxon>
        <taxon>Sporolactobacillus</taxon>
    </lineage>
</organism>
<evidence type="ECO:0000259" key="4">
    <source>
        <dbReference type="PROSITE" id="PS50987"/>
    </source>
</evidence>
<dbReference type="PROSITE" id="PS50987">
    <property type="entry name" value="HTH_ARSR_2"/>
    <property type="match status" value="1"/>
</dbReference>
<dbReference type="CDD" id="cd00090">
    <property type="entry name" value="HTH_ARSR"/>
    <property type="match status" value="1"/>
</dbReference>
<evidence type="ECO:0000313" key="5">
    <source>
        <dbReference type="EMBL" id="BBN97595.1"/>
    </source>
</evidence>
<proteinExistence type="predicted"/>
<dbReference type="InterPro" id="IPR036388">
    <property type="entry name" value="WH-like_DNA-bd_sf"/>
</dbReference>
<evidence type="ECO:0000256" key="1">
    <source>
        <dbReference type="ARBA" id="ARBA00023015"/>
    </source>
</evidence>
<keyword evidence="1" id="KW-0805">Transcription regulation</keyword>
<dbReference type="SUPFAM" id="SSF46785">
    <property type="entry name" value="Winged helix' DNA-binding domain"/>
    <property type="match status" value="1"/>
</dbReference>
<dbReference type="Gene3D" id="1.10.10.10">
    <property type="entry name" value="Winged helix-like DNA-binding domain superfamily/Winged helix DNA-binding domain"/>
    <property type="match status" value="1"/>
</dbReference>
<keyword evidence="3" id="KW-0804">Transcription</keyword>
<name>A0A5K7WSY5_9BACL</name>
<dbReference type="RefSeq" id="WP_139693298.1">
    <property type="nucleotide sequence ID" value="NZ_AP021853.1"/>
</dbReference>
<dbReference type="InterPro" id="IPR001845">
    <property type="entry name" value="HTH_ArsR_DNA-bd_dom"/>
</dbReference>
<dbReference type="NCBIfam" id="NF033788">
    <property type="entry name" value="HTH_metalloreg"/>
    <property type="match status" value="1"/>
</dbReference>
<dbReference type="AlphaFoldDB" id="A0A5K7WSY5"/>
<dbReference type="PANTHER" id="PTHR33154">
    <property type="entry name" value="TRANSCRIPTIONAL REGULATOR, ARSR FAMILY"/>
    <property type="match status" value="1"/>
</dbReference>
<feature type="domain" description="HTH arsR-type" evidence="4">
    <location>
        <begin position="3"/>
        <end position="98"/>
    </location>
</feature>
<dbReference type="PRINTS" id="PR00778">
    <property type="entry name" value="HTHARSR"/>
</dbReference>
<dbReference type="InterPro" id="IPR036390">
    <property type="entry name" value="WH_DNA-bd_sf"/>
</dbReference>
<sequence>MERNKIEVGSVSQVLKLLGDETRLTIIALLMNRDLCVCELQEAFDKSQPAISQHLRKLKDVGLVTEARKSQWVYYSLNKNSDFYPLIKYVTEFIPDQSDKICKIEKSDPTRSGSLRWTPLSE</sequence>
<reference evidence="5 6" key="1">
    <citation type="submission" date="2019-09" db="EMBL/GenBank/DDBJ databases">
        <title>Complete genome sequence of Sporolactobacillus terrae 70-3.</title>
        <authorList>
            <person name="Tanaka N."/>
            <person name="Shiwa Y."/>
            <person name="Fujita N."/>
            <person name="Tanasupawat S."/>
        </authorList>
    </citation>
    <scope>NUCLEOTIDE SEQUENCE [LARGE SCALE GENOMIC DNA]</scope>
    <source>
        <strain evidence="5 6">70-3</strain>
    </source>
</reference>
<dbReference type="EMBL" id="AP021853">
    <property type="protein sequence ID" value="BBN97595.1"/>
    <property type="molecule type" value="Genomic_DNA"/>
</dbReference>